<reference evidence="1 2" key="1">
    <citation type="journal article" date="2020" name="Genome Biol. Evol.">
        <title>Rhizobium dioscoreae sp. nov., a plant growth-promoting bacterium isolated from yam (Dioscorea species).</title>
        <authorList>
            <person name="Ouyabe M."/>
            <person name="Tanaka N."/>
            <person name="Shiwa Y."/>
            <person name="Fujita N."/>
            <person name="Kikuno H."/>
            <person name="Babil P."/>
            <person name="Shiwachi H."/>
        </authorList>
    </citation>
    <scope>NUCLEOTIDE SEQUENCE [LARGE SCALE GENOMIC DNA]</scope>
    <source>
        <strain evidence="1 2">S-93</strain>
    </source>
</reference>
<gene>
    <name evidence="1" type="ORF">RsS93_35130</name>
</gene>
<protein>
    <submittedName>
        <fullName evidence="1">Uncharacterized protein</fullName>
    </submittedName>
</protein>
<organism evidence="1 2">
    <name type="scientific">Rhizobium dioscoreae</name>
    <dbReference type="NCBI Taxonomy" id="2653122"/>
    <lineage>
        <taxon>Bacteria</taxon>
        <taxon>Pseudomonadati</taxon>
        <taxon>Pseudomonadota</taxon>
        <taxon>Alphaproteobacteria</taxon>
        <taxon>Hyphomicrobiales</taxon>
        <taxon>Rhizobiaceae</taxon>
        <taxon>Rhizobium/Agrobacterium group</taxon>
        <taxon>Rhizobium</taxon>
    </lineage>
</organism>
<dbReference type="Proteomes" id="UP000390335">
    <property type="component" value="Unassembled WGS sequence"/>
</dbReference>
<dbReference type="EMBL" id="BLAJ01000004">
    <property type="protein sequence ID" value="GES50899.1"/>
    <property type="molecule type" value="Genomic_DNA"/>
</dbReference>
<name>A0ABQ0Z6I8_9HYPH</name>
<evidence type="ECO:0000313" key="1">
    <source>
        <dbReference type="EMBL" id="GES50899.1"/>
    </source>
</evidence>
<proteinExistence type="predicted"/>
<accession>A0ABQ0Z6I8</accession>
<keyword evidence="2" id="KW-1185">Reference proteome</keyword>
<comment type="caution">
    <text evidence="1">The sequence shown here is derived from an EMBL/GenBank/DDBJ whole genome shotgun (WGS) entry which is preliminary data.</text>
</comment>
<sequence length="80" mass="8694">MPDAELGQDVRGGSEAEKTDALAVAGLLERTPANQSGTQKRREGYWIGVRIEIECKGCVGHNMRRETAVTRVAGELRPVT</sequence>
<evidence type="ECO:0000313" key="2">
    <source>
        <dbReference type="Proteomes" id="UP000390335"/>
    </source>
</evidence>